<dbReference type="SUPFAM" id="SSF101898">
    <property type="entry name" value="NHL repeat"/>
    <property type="match status" value="1"/>
</dbReference>
<dbReference type="InterPro" id="IPR058072">
    <property type="entry name" value="LIC12708-like"/>
</dbReference>
<evidence type="ECO:0000313" key="2">
    <source>
        <dbReference type="EMBL" id="SLM19733.1"/>
    </source>
</evidence>
<feature type="signal peptide" evidence="1">
    <location>
        <begin position="1"/>
        <end position="27"/>
    </location>
</feature>
<accession>A0A3P3XUV7</accession>
<keyword evidence="1" id="KW-0732">Signal</keyword>
<organism evidence="2">
    <name type="scientific">uncultured spirochete</name>
    <dbReference type="NCBI Taxonomy" id="156406"/>
    <lineage>
        <taxon>Bacteria</taxon>
        <taxon>Pseudomonadati</taxon>
        <taxon>Spirochaetota</taxon>
        <taxon>Spirochaetia</taxon>
        <taxon>Spirochaetales</taxon>
        <taxon>environmental samples</taxon>
    </lineage>
</organism>
<dbReference type="AlphaFoldDB" id="A0A3P3XUV7"/>
<evidence type="ECO:0000256" key="1">
    <source>
        <dbReference type="SAM" id="SignalP"/>
    </source>
</evidence>
<feature type="chain" id="PRO_5018001019" description="Lipoprotein" evidence="1">
    <location>
        <begin position="28"/>
        <end position="384"/>
    </location>
</feature>
<protein>
    <recommendedName>
        <fullName evidence="3">Lipoprotein</fullName>
    </recommendedName>
</protein>
<proteinExistence type="predicted"/>
<evidence type="ECO:0008006" key="3">
    <source>
        <dbReference type="Google" id="ProtNLM"/>
    </source>
</evidence>
<dbReference type="NCBIfam" id="NF047780">
    <property type="entry name" value="LIC12708_fam"/>
    <property type="match status" value="1"/>
</dbReference>
<sequence length="384" mass="42169">MNRISRFMSACVLIVLFSGCSASTDEAKTKILFDLGYGKSDSSLDLSGGEKNAVDISLKKGIFHLLSRGEAKILRISSYGQTLAMWYDPRKGSAPLVLKDVQINDLSAGKELGRFAMQVPFNDPWPMAADSRQLLYVADNRFIRRFDSDGKELQPLGQEGIGGSMFPMVTALDTLENDDLAVLCASESETSVYFYDKNAVFLHVLKLNDQTMPVPSSILEKNPDTKGSRIIASLESISPSYFHGRMVVVLKINYYMEKYDPDSGVTLSIDPVGGWIIGIDAGNGTILDSFPLQSSVNDLGIDQQLIGAKSNSILSVRWDDKGIGGEVFRYNQKGKVIGKLNFLVPDPEAALVAMIVGDDDYLYLLGQLPSTLRMYAWKLPSMGK</sequence>
<dbReference type="EMBL" id="FWDO01000007">
    <property type="protein sequence ID" value="SLM19733.1"/>
    <property type="molecule type" value="Genomic_DNA"/>
</dbReference>
<dbReference type="PROSITE" id="PS51257">
    <property type="entry name" value="PROKAR_LIPOPROTEIN"/>
    <property type="match status" value="1"/>
</dbReference>
<reference evidence="2" key="1">
    <citation type="submission" date="2017-02" db="EMBL/GenBank/DDBJ databases">
        <authorList>
            <person name="Regsiter A."/>
            <person name="William W."/>
        </authorList>
    </citation>
    <scope>NUCLEOTIDE SEQUENCE</scope>
    <source>
        <strain evidence="2">BdmA 4</strain>
    </source>
</reference>
<gene>
    <name evidence="2" type="ORF">SPIRO4BDMA_70155</name>
</gene>
<dbReference type="InterPro" id="IPR011042">
    <property type="entry name" value="6-blade_b-propeller_TolB-like"/>
</dbReference>
<name>A0A3P3XUV7_9SPIR</name>
<dbReference type="Gene3D" id="2.120.10.30">
    <property type="entry name" value="TolB, C-terminal domain"/>
    <property type="match status" value="1"/>
</dbReference>